<comment type="caution">
    <text evidence="1">The sequence shown here is derived from an EMBL/GenBank/DDBJ whole genome shotgun (WGS) entry which is preliminary data.</text>
</comment>
<dbReference type="PANTHER" id="PTHR16128:SF5">
    <property type="entry name" value="FAD_NAD(P)-BINDING OXIDOREDUCTASE FAMILY PROTEIN"/>
    <property type="match status" value="1"/>
</dbReference>
<dbReference type="OrthoDB" id="5792777at2"/>
<accession>A0A7U8C3A5</accession>
<dbReference type="RefSeq" id="WP_007020377.1">
    <property type="nucleotide sequence ID" value="NZ_CH724125.1"/>
</dbReference>
<dbReference type="Gene3D" id="3.90.660.10">
    <property type="match status" value="1"/>
</dbReference>
<dbReference type="AlphaFoldDB" id="A0A7U8C3A5"/>
<reference evidence="1 2" key="1">
    <citation type="submission" date="2006-02" db="EMBL/GenBank/DDBJ databases">
        <authorList>
            <person name="Pinhassi J."/>
            <person name="Pedros-Alio C."/>
            <person name="Ferriera S."/>
            <person name="Johnson J."/>
            <person name="Kravitz S."/>
            <person name="Halpern A."/>
            <person name="Remington K."/>
            <person name="Beeson K."/>
            <person name="Tran B."/>
            <person name="Rogers Y.-H."/>
            <person name="Friedman R."/>
            <person name="Venter J.C."/>
        </authorList>
    </citation>
    <scope>NUCLEOTIDE SEQUENCE [LARGE SCALE GENOMIC DNA]</scope>
    <source>
        <strain evidence="1 2">MED92</strain>
    </source>
</reference>
<keyword evidence="2" id="KW-1185">Reference proteome</keyword>
<sequence>MKEKTPHIAIIGAGLAGSVLSNRLTEAGFLVSIYDKSRGTGGRLSSARLNDTSADLGAPFFDIADPEFQTWLATQPTARLWQPKHISFSNKALTKPSVYVIEPRQSALTRALMEGSSFISQCRVGYIWPEKKDGEEQIILRDEQGKGLGSFDAAIVATPAPQAAPLLEAVPRFAKRASEIEPTINWVAVLQTNAHTSTAELITGEHPVFSRCIKDSAKPGRSGSDRSEVWFIEANTSWSTANKDRDSEAVFDCLKSSLFDLLNIDAEVISYRCHRWLYSRNASIDEGFLWDAAQRLGAAGDWLQGEGSSGAWRSANLLADQLIKDLQ</sequence>
<organism evidence="1 2">
    <name type="scientific">Neptuniibacter caesariensis</name>
    <dbReference type="NCBI Taxonomy" id="207954"/>
    <lineage>
        <taxon>Bacteria</taxon>
        <taxon>Pseudomonadati</taxon>
        <taxon>Pseudomonadota</taxon>
        <taxon>Gammaproteobacteria</taxon>
        <taxon>Oceanospirillales</taxon>
        <taxon>Oceanospirillaceae</taxon>
        <taxon>Neptuniibacter</taxon>
    </lineage>
</organism>
<dbReference type="Proteomes" id="UP000002171">
    <property type="component" value="Unassembled WGS sequence"/>
</dbReference>
<dbReference type="EMBL" id="AAOW01000014">
    <property type="protein sequence ID" value="EAR60705.1"/>
    <property type="molecule type" value="Genomic_DNA"/>
</dbReference>
<dbReference type="Pfam" id="PF13450">
    <property type="entry name" value="NAD_binding_8"/>
    <property type="match status" value="1"/>
</dbReference>
<dbReference type="Gene3D" id="3.50.50.60">
    <property type="entry name" value="FAD/NAD(P)-binding domain"/>
    <property type="match status" value="1"/>
</dbReference>
<dbReference type="InterPro" id="IPR036188">
    <property type="entry name" value="FAD/NAD-bd_sf"/>
</dbReference>
<protein>
    <submittedName>
        <fullName evidence="1">FAD dependent oxidoreductase</fullName>
    </submittedName>
</protein>
<proteinExistence type="predicted"/>
<dbReference type="SUPFAM" id="SSF51905">
    <property type="entry name" value="FAD/NAD(P)-binding domain"/>
    <property type="match status" value="1"/>
</dbReference>
<evidence type="ECO:0000313" key="2">
    <source>
        <dbReference type="Proteomes" id="UP000002171"/>
    </source>
</evidence>
<evidence type="ECO:0000313" key="1">
    <source>
        <dbReference type="EMBL" id="EAR60705.1"/>
    </source>
</evidence>
<dbReference type="PANTHER" id="PTHR16128">
    <property type="entry name" value="FAD/NAD(P)-BINDING OXIDOREDUCTASE FAMILY PROTEIN"/>
    <property type="match status" value="1"/>
</dbReference>
<name>A0A7U8C3A5_NEPCE</name>
<gene>
    <name evidence="1" type="ORF">MED92_13558</name>
</gene>